<evidence type="ECO:0000256" key="5">
    <source>
        <dbReference type="ARBA" id="ARBA00022737"/>
    </source>
</evidence>
<evidence type="ECO:0000256" key="7">
    <source>
        <dbReference type="ARBA" id="ARBA00023273"/>
    </source>
</evidence>
<dbReference type="Gene3D" id="2.40.10.500">
    <property type="match status" value="1"/>
</dbReference>
<evidence type="ECO:0000256" key="8">
    <source>
        <dbReference type="ARBA" id="ARBA00049982"/>
    </source>
</evidence>
<keyword evidence="7" id="KW-0966">Cell projection</keyword>
<dbReference type="FunFam" id="3.80.10.10:FF:000052">
    <property type="entry name" value="Leucine rich repeat containing 6"/>
    <property type="match status" value="1"/>
</dbReference>
<dbReference type="OrthoDB" id="654191at2759"/>
<dbReference type="Gene3D" id="2.120.10.30">
    <property type="entry name" value="TolB, C-terminal domain"/>
    <property type="match status" value="1"/>
</dbReference>
<feature type="repeat" description="NHL" evidence="9">
    <location>
        <begin position="390"/>
        <end position="434"/>
    </location>
</feature>
<proteinExistence type="inferred from homology"/>
<dbReference type="GO" id="GO:0036158">
    <property type="term" value="P:outer dynein arm assembly"/>
    <property type="evidence" value="ECO:0007669"/>
    <property type="project" value="TreeGrafter"/>
</dbReference>
<comment type="subcellular location">
    <subcellularLocation>
        <location evidence="1">Cell projection</location>
        <location evidence="1">Cilium</location>
    </subcellularLocation>
    <subcellularLocation>
        <location evidence="2">Cytoplasm</location>
    </subcellularLocation>
</comment>
<feature type="domain" description="U2A'/phosphoprotein 32 family A C-terminal" evidence="11">
    <location>
        <begin position="128"/>
        <end position="146"/>
    </location>
</feature>
<dbReference type="Gene3D" id="3.80.10.10">
    <property type="entry name" value="Ribonuclease Inhibitor"/>
    <property type="match status" value="1"/>
</dbReference>
<comment type="caution">
    <text evidence="12">The sequence shown here is derived from an EMBL/GenBank/DDBJ whole genome shotgun (WGS) entry which is preliminary data.</text>
</comment>
<dbReference type="InterPro" id="IPR003603">
    <property type="entry name" value="U2A'_phosphoprotein32A_C"/>
</dbReference>
<evidence type="ECO:0000313" key="12">
    <source>
        <dbReference type="EMBL" id="CAF0837092.1"/>
    </source>
</evidence>
<organism evidence="12 13">
    <name type="scientific">Adineta steineri</name>
    <dbReference type="NCBI Taxonomy" id="433720"/>
    <lineage>
        <taxon>Eukaryota</taxon>
        <taxon>Metazoa</taxon>
        <taxon>Spiralia</taxon>
        <taxon>Gnathifera</taxon>
        <taxon>Rotifera</taxon>
        <taxon>Eurotatoria</taxon>
        <taxon>Bdelloidea</taxon>
        <taxon>Adinetida</taxon>
        <taxon>Adinetidae</taxon>
        <taxon>Adineta</taxon>
    </lineage>
</organism>
<keyword evidence="4" id="KW-0433">Leucine-rich repeat</keyword>
<dbReference type="PROSITE" id="PS51125">
    <property type="entry name" value="NHL"/>
    <property type="match status" value="3"/>
</dbReference>
<feature type="repeat" description="NHL" evidence="9">
    <location>
        <begin position="539"/>
        <end position="575"/>
    </location>
</feature>
<feature type="repeat" description="NHL" evidence="9">
    <location>
        <begin position="596"/>
        <end position="627"/>
    </location>
</feature>
<dbReference type="PROSITE" id="PS51450">
    <property type="entry name" value="LRR"/>
    <property type="match status" value="2"/>
</dbReference>
<accession>A0A813VE69</accession>
<dbReference type="PANTHER" id="PTHR18849:SF0">
    <property type="entry name" value="CILIA- AND FLAGELLA-ASSOCIATED PROTEIN 410-RELATED"/>
    <property type="match status" value="1"/>
</dbReference>
<feature type="region of interest" description="Disordered" evidence="10">
    <location>
        <begin position="168"/>
        <end position="225"/>
    </location>
</feature>
<dbReference type="AlphaFoldDB" id="A0A813VE69"/>
<reference evidence="12" key="1">
    <citation type="submission" date="2021-02" db="EMBL/GenBank/DDBJ databases">
        <authorList>
            <person name="Nowell W R."/>
        </authorList>
    </citation>
    <scope>NUCLEOTIDE SEQUENCE</scope>
</reference>
<dbReference type="SUPFAM" id="SSF52058">
    <property type="entry name" value="L domain-like"/>
    <property type="match status" value="1"/>
</dbReference>
<keyword evidence="3" id="KW-0963">Cytoplasm</keyword>
<dbReference type="SMART" id="SM00365">
    <property type="entry name" value="LRR_SD22"/>
    <property type="match status" value="3"/>
</dbReference>
<dbReference type="Pfam" id="PF01436">
    <property type="entry name" value="NHL"/>
    <property type="match status" value="2"/>
</dbReference>
<keyword evidence="5" id="KW-0677">Repeat</keyword>
<dbReference type="PANTHER" id="PTHR18849">
    <property type="entry name" value="LEUCINE RICH REPEAT PROTEIN"/>
    <property type="match status" value="1"/>
</dbReference>
<dbReference type="GO" id="GO:0005929">
    <property type="term" value="C:cilium"/>
    <property type="evidence" value="ECO:0007669"/>
    <property type="project" value="UniProtKB-SubCell"/>
</dbReference>
<dbReference type="Pfam" id="PF14580">
    <property type="entry name" value="LRR_9"/>
    <property type="match status" value="1"/>
</dbReference>
<dbReference type="InterPro" id="IPR001258">
    <property type="entry name" value="NHL_repeat"/>
</dbReference>
<dbReference type="CDD" id="cd05819">
    <property type="entry name" value="NHL"/>
    <property type="match status" value="1"/>
</dbReference>
<dbReference type="Proteomes" id="UP000663891">
    <property type="component" value="Unassembled WGS sequence"/>
</dbReference>
<dbReference type="SMART" id="SM00446">
    <property type="entry name" value="LRRcap"/>
    <property type="match status" value="1"/>
</dbReference>
<evidence type="ECO:0000256" key="6">
    <source>
        <dbReference type="ARBA" id="ARBA00023069"/>
    </source>
</evidence>
<sequence>MVFITESLIRKRAEHNEGELTTLEEVSLHQQDIEKIEYLDKWCRELRILYLQSNLISKIENVSRLKKLEYINLALNNIEYIENLSGCESLNKLDLTLNFIGILSCVENLRDNMHLADLYLTGNPCADHEGYRDYVIATLPQLQKLDGVEITKTDRILALQKNQVNEYARTKPERDADENFWERQSEYTPESRIESHETMKKKREHESKETKPEPKPVRQYIGDDGRPLNCNEPNEVLSKPIGCLLNITFLSMDIRTTQNNLTLNQCACYQLQDNFSGFNYFIQNQTCELFENFTTEFVLLPNTQTQFCFFNPPTTTELSTTSVIYTTMIDEITTATNAKWNLTGITVASSNGNSSILNPYAIFVDDQYYIYIAEKGNSRISKWPPNPNGSASSSIFQTAAGQLNQPPSLYVDSKTNTIYVADESNNRVVSFINGSTIGSSVTSILSGTLPAVSGIYLDPNGTIFITDTGQNRIYNWFTNQSAVGGQGSGNNASQLYQPKRFFIDSNYSFYVADSGNNRVQKWMRGATMGETVAGGYGAGSNASQLSGPLGVVVDSQGNILVCDSNNHRVQKWTPGATIGLTMAGNSNGTAGSSSMELNAPKGIAIDKSDNLYVVDSNNFRIQKFNVL</sequence>
<evidence type="ECO:0000256" key="3">
    <source>
        <dbReference type="ARBA" id="ARBA00022490"/>
    </source>
</evidence>
<dbReference type="GO" id="GO:0005737">
    <property type="term" value="C:cytoplasm"/>
    <property type="evidence" value="ECO:0007669"/>
    <property type="project" value="UniProtKB-SubCell"/>
</dbReference>
<evidence type="ECO:0000256" key="4">
    <source>
        <dbReference type="ARBA" id="ARBA00022614"/>
    </source>
</evidence>
<protein>
    <recommendedName>
        <fullName evidence="11">U2A'/phosphoprotein 32 family A C-terminal domain-containing protein</fullName>
    </recommendedName>
</protein>
<gene>
    <name evidence="12" type="ORF">VCS650_LOCUS5926</name>
</gene>
<comment type="similarity">
    <text evidence="8">Belongs to the tilB family.</text>
</comment>
<evidence type="ECO:0000256" key="2">
    <source>
        <dbReference type="ARBA" id="ARBA00004496"/>
    </source>
</evidence>
<keyword evidence="6" id="KW-0969">Cilium</keyword>
<evidence type="ECO:0000256" key="9">
    <source>
        <dbReference type="PROSITE-ProRule" id="PRU00504"/>
    </source>
</evidence>
<name>A0A813VE69_9BILA</name>
<evidence type="ECO:0000259" key="11">
    <source>
        <dbReference type="SMART" id="SM00446"/>
    </source>
</evidence>
<dbReference type="EMBL" id="CAJNON010000035">
    <property type="protein sequence ID" value="CAF0837092.1"/>
    <property type="molecule type" value="Genomic_DNA"/>
</dbReference>
<dbReference type="SUPFAM" id="SSF101898">
    <property type="entry name" value="NHL repeat"/>
    <property type="match status" value="1"/>
</dbReference>
<dbReference type="InterPro" id="IPR001611">
    <property type="entry name" value="Leu-rich_rpt"/>
</dbReference>
<dbReference type="InterPro" id="IPR032675">
    <property type="entry name" value="LRR_dom_sf"/>
</dbReference>
<evidence type="ECO:0000313" key="13">
    <source>
        <dbReference type="Proteomes" id="UP000663891"/>
    </source>
</evidence>
<evidence type="ECO:0000256" key="1">
    <source>
        <dbReference type="ARBA" id="ARBA00004138"/>
    </source>
</evidence>
<feature type="compositionally biased region" description="Basic and acidic residues" evidence="10">
    <location>
        <begin position="180"/>
        <end position="225"/>
    </location>
</feature>
<evidence type="ECO:0000256" key="10">
    <source>
        <dbReference type="SAM" id="MobiDB-lite"/>
    </source>
</evidence>
<dbReference type="InterPro" id="IPR011042">
    <property type="entry name" value="6-blade_b-propeller_TolB-like"/>
</dbReference>